<dbReference type="EMBL" id="SNSC02000014">
    <property type="protein sequence ID" value="TID18551.1"/>
    <property type="molecule type" value="Genomic_DNA"/>
</dbReference>
<dbReference type="STRING" id="86259.A0A4Z1NS89"/>
<dbReference type="AlphaFoldDB" id="A0A4Z1NS89"/>
<reference evidence="1 2" key="1">
    <citation type="submission" date="2019-04" db="EMBL/GenBank/DDBJ databases">
        <title>High contiguity whole genome sequence and gene annotation resource for two Venturia nashicola isolates.</title>
        <authorList>
            <person name="Prokchorchik M."/>
            <person name="Won K."/>
            <person name="Lee Y."/>
            <person name="Choi E.D."/>
            <person name="Segonzac C."/>
            <person name="Sohn K.H."/>
        </authorList>
    </citation>
    <scope>NUCLEOTIDE SEQUENCE [LARGE SCALE GENOMIC DNA]</scope>
    <source>
        <strain evidence="1 2">PRI2</strain>
    </source>
</reference>
<comment type="caution">
    <text evidence="1">The sequence shown here is derived from an EMBL/GenBank/DDBJ whole genome shotgun (WGS) entry which is preliminary data.</text>
</comment>
<evidence type="ECO:0000313" key="1">
    <source>
        <dbReference type="EMBL" id="TID18551.1"/>
    </source>
</evidence>
<protein>
    <submittedName>
        <fullName evidence="1">NAD(P)-binding Rossmann-fold containing protein</fullName>
    </submittedName>
</protein>
<gene>
    <name evidence="1" type="ORF">E6O75_ATG06627</name>
</gene>
<evidence type="ECO:0000313" key="2">
    <source>
        <dbReference type="Proteomes" id="UP000298493"/>
    </source>
</evidence>
<proteinExistence type="predicted"/>
<name>A0A4Z1NS89_9PEZI</name>
<organism evidence="1 2">
    <name type="scientific">Venturia nashicola</name>
    <dbReference type="NCBI Taxonomy" id="86259"/>
    <lineage>
        <taxon>Eukaryota</taxon>
        <taxon>Fungi</taxon>
        <taxon>Dikarya</taxon>
        <taxon>Ascomycota</taxon>
        <taxon>Pezizomycotina</taxon>
        <taxon>Dothideomycetes</taxon>
        <taxon>Pleosporomycetidae</taxon>
        <taxon>Venturiales</taxon>
        <taxon>Venturiaceae</taxon>
        <taxon>Venturia</taxon>
    </lineage>
</organism>
<sequence>MQDFLVVVDEACGIEEGADVSKLRSIVLGEDGYGAYGEDVREALKGVEACIWTVAVTPSKSKKMNFADLKRICLDHTMLGLRTLDEARGEGMEPLMFVPGKMKVGPEKYHRLVGTSQGQRGSEVTSIGLYAIEMVSRSVGGLIVVYGLAHYIKLVVSDCAE</sequence>
<keyword evidence="2" id="KW-1185">Reference proteome</keyword>
<accession>A0A4Z1NS89</accession>
<dbReference type="Proteomes" id="UP000298493">
    <property type="component" value="Unassembled WGS sequence"/>
</dbReference>